<dbReference type="PANTHER" id="PTHR23513:SF11">
    <property type="entry name" value="STAPHYLOFERRIN A TRANSPORTER"/>
    <property type="match status" value="1"/>
</dbReference>
<reference evidence="7 8" key="1">
    <citation type="submission" date="2016-10" db="EMBL/GenBank/DDBJ databases">
        <title>The Draft Genome Sequence of Actinokineospora bangkokensis 44EHWT reveals the biosynthetic pathway of antifungal compounds Thailandins with unusual extender unit butylmalonyl-CoA.</title>
        <authorList>
            <person name="Greule A."/>
            <person name="Intra B."/>
            <person name="Flemming S."/>
            <person name="Rommel M.G."/>
            <person name="Panbangred W."/>
            <person name="Bechthold A."/>
        </authorList>
    </citation>
    <scope>NUCLEOTIDE SEQUENCE [LARGE SCALE GENOMIC DNA]</scope>
    <source>
        <strain evidence="7 8">44EHW</strain>
    </source>
</reference>
<dbReference type="Proteomes" id="UP000186040">
    <property type="component" value="Unassembled WGS sequence"/>
</dbReference>
<dbReference type="EMBL" id="MKQR01000016">
    <property type="protein sequence ID" value="OLR92468.1"/>
    <property type="molecule type" value="Genomic_DNA"/>
</dbReference>
<dbReference type="InterPro" id="IPR011701">
    <property type="entry name" value="MFS"/>
</dbReference>
<dbReference type="SUPFAM" id="SSF103473">
    <property type="entry name" value="MFS general substrate transporter"/>
    <property type="match status" value="1"/>
</dbReference>
<protein>
    <submittedName>
        <fullName evidence="7">MFS transporter</fullName>
    </submittedName>
</protein>
<dbReference type="PANTHER" id="PTHR23513">
    <property type="entry name" value="INTEGRAL MEMBRANE EFFLUX PROTEIN-RELATED"/>
    <property type="match status" value="1"/>
</dbReference>
<evidence type="ECO:0000313" key="7">
    <source>
        <dbReference type="EMBL" id="OLR92468.1"/>
    </source>
</evidence>
<dbReference type="RefSeq" id="WP_084794040.1">
    <property type="nucleotide sequence ID" value="NZ_MKQR01000016.1"/>
</dbReference>
<evidence type="ECO:0000256" key="1">
    <source>
        <dbReference type="ARBA" id="ARBA00004651"/>
    </source>
</evidence>
<evidence type="ECO:0000313" key="8">
    <source>
        <dbReference type="Proteomes" id="UP000186040"/>
    </source>
</evidence>
<accession>A0A1Q9LKB2</accession>
<evidence type="ECO:0000256" key="3">
    <source>
        <dbReference type="ARBA" id="ARBA00022692"/>
    </source>
</evidence>
<comment type="caution">
    <text evidence="7">The sequence shown here is derived from an EMBL/GenBank/DDBJ whole genome shotgun (WGS) entry which is preliminary data.</text>
</comment>
<feature type="transmembrane region" description="Helical" evidence="6">
    <location>
        <begin position="369"/>
        <end position="388"/>
    </location>
</feature>
<feature type="transmembrane region" description="Helical" evidence="6">
    <location>
        <begin position="279"/>
        <end position="302"/>
    </location>
</feature>
<feature type="transmembrane region" description="Helical" evidence="6">
    <location>
        <begin position="217"/>
        <end position="236"/>
    </location>
</feature>
<evidence type="ECO:0000256" key="6">
    <source>
        <dbReference type="SAM" id="Phobius"/>
    </source>
</evidence>
<organism evidence="7 8">
    <name type="scientific">Actinokineospora bangkokensis</name>
    <dbReference type="NCBI Taxonomy" id="1193682"/>
    <lineage>
        <taxon>Bacteria</taxon>
        <taxon>Bacillati</taxon>
        <taxon>Actinomycetota</taxon>
        <taxon>Actinomycetes</taxon>
        <taxon>Pseudonocardiales</taxon>
        <taxon>Pseudonocardiaceae</taxon>
        <taxon>Actinokineospora</taxon>
    </lineage>
</organism>
<feature type="transmembrane region" description="Helical" evidence="6">
    <location>
        <begin position="40"/>
        <end position="68"/>
    </location>
</feature>
<dbReference type="InterPro" id="IPR036259">
    <property type="entry name" value="MFS_trans_sf"/>
</dbReference>
<comment type="subcellular location">
    <subcellularLocation>
        <location evidence="1">Cell membrane</location>
        <topology evidence="1">Multi-pass membrane protein</topology>
    </subcellularLocation>
</comment>
<dbReference type="Gene3D" id="1.20.1250.20">
    <property type="entry name" value="MFS general substrate transporter like domains"/>
    <property type="match status" value="1"/>
</dbReference>
<feature type="transmembrane region" description="Helical" evidence="6">
    <location>
        <begin position="341"/>
        <end position="363"/>
    </location>
</feature>
<evidence type="ECO:0000256" key="4">
    <source>
        <dbReference type="ARBA" id="ARBA00022989"/>
    </source>
</evidence>
<name>A0A1Q9LKB2_9PSEU</name>
<dbReference type="Pfam" id="PF07690">
    <property type="entry name" value="MFS_1"/>
    <property type="match status" value="1"/>
</dbReference>
<feature type="transmembrane region" description="Helical" evidence="6">
    <location>
        <begin position="248"/>
        <end position="267"/>
    </location>
</feature>
<feature type="transmembrane region" description="Helical" evidence="6">
    <location>
        <begin position="12"/>
        <end position="34"/>
    </location>
</feature>
<dbReference type="STRING" id="1193682.BJP25_20535"/>
<keyword evidence="5 6" id="KW-0472">Membrane</keyword>
<proteinExistence type="predicted"/>
<keyword evidence="8" id="KW-1185">Reference proteome</keyword>
<dbReference type="GO" id="GO:0005886">
    <property type="term" value="C:plasma membrane"/>
    <property type="evidence" value="ECO:0007669"/>
    <property type="project" value="UniProtKB-SubCell"/>
</dbReference>
<keyword evidence="3 6" id="KW-0812">Transmembrane</keyword>
<gene>
    <name evidence="7" type="ORF">BJP25_20535</name>
</gene>
<sequence>MSALSNQVYRSLFAAQVIALTGTGLATVALGLLAHDLAGAGAGVVLGVVLAVKMTANVVVAPLAAALVDRVPRRALLVSLDLVRAAAALAMPWVGQVWQVVALVLVLQVASAAFTPAYQAVIPAVLPDEDDYTRALSLSRLAYDTESALTPVLAAALLAVVPFSGLFAGTALGFLASAALVLRLRLPAQASSPECFRRRALAGTGDYLRTPAVRAQLGLNLAASAAGAVVLVNTVVVVRDGLGLGDSAVAIALAAFGAGSALAALALPRLLRGVADRTVMTGAAGGLAVVLGIGAAALAVRLDWASVLVLWVLIGVGYSTVLTPVGRVLRASSDARRLPGLFAAHYSLSHAEWLVTYLLAGVLVAELGLPAALAVLGAVAAAGCAYGLRTWRQATAPGPLALSGR</sequence>
<evidence type="ECO:0000256" key="5">
    <source>
        <dbReference type="ARBA" id="ARBA00023136"/>
    </source>
</evidence>
<evidence type="ECO:0000256" key="2">
    <source>
        <dbReference type="ARBA" id="ARBA00022475"/>
    </source>
</evidence>
<keyword evidence="2" id="KW-1003">Cell membrane</keyword>
<dbReference type="GO" id="GO:0022857">
    <property type="term" value="F:transmembrane transporter activity"/>
    <property type="evidence" value="ECO:0007669"/>
    <property type="project" value="InterPro"/>
</dbReference>
<dbReference type="OrthoDB" id="4368225at2"/>
<dbReference type="AlphaFoldDB" id="A0A1Q9LKB2"/>
<feature type="transmembrane region" description="Helical" evidence="6">
    <location>
        <begin position="308"/>
        <end position="329"/>
    </location>
</feature>
<feature type="transmembrane region" description="Helical" evidence="6">
    <location>
        <begin position="100"/>
        <end position="121"/>
    </location>
</feature>
<keyword evidence="4 6" id="KW-1133">Transmembrane helix</keyword>